<sequence>MEKTIDRRIVRTQKAIKQSFIDLLSKYELDQISIKMLTDEADIGRKTFYLHYVDKYDLMDTIIDNYLEELDQRCEKMKTSGMQDSAYEWFLFFDEHHALFRRLFRSHGSYSFRNKLLLFTMEQLKKKEQIFAKHIDEFKIQFLAYGVTGILEAYIMQEISAQKEEISKQLTDFVMSNLAE</sequence>
<protein>
    <recommendedName>
        <fullName evidence="3">HTH tetR-type domain-containing protein</fullName>
    </recommendedName>
</protein>
<dbReference type="PROSITE" id="PS50977">
    <property type="entry name" value="HTH_TETR_2"/>
    <property type="match status" value="1"/>
</dbReference>
<dbReference type="Proteomes" id="UP000782705">
    <property type="component" value="Unassembled WGS sequence"/>
</dbReference>
<dbReference type="PANTHER" id="PTHR43479:SF7">
    <property type="entry name" value="TETR-FAMILY TRANSCRIPTIONAL REGULATOR"/>
    <property type="match status" value="1"/>
</dbReference>
<dbReference type="InterPro" id="IPR009057">
    <property type="entry name" value="Homeodomain-like_sf"/>
</dbReference>
<dbReference type="InterPro" id="IPR050624">
    <property type="entry name" value="HTH-type_Tx_Regulator"/>
</dbReference>
<accession>A0ABQ6YWA3</accession>
<name>A0ABQ6YWA3_9ENTE</name>
<dbReference type="RefSeq" id="WP_161903354.1">
    <property type="nucleotide sequence ID" value="NZ_MAEL01000062.1"/>
</dbReference>
<reference evidence="4 5" key="1">
    <citation type="submission" date="2016-06" db="EMBL/GenBank/DDBJ databases">
        <title>Four novel species of enterococci isolated from chicken manure.</title>
        <authorList>
            <person name="Van Tyne D."/>
        </authorList>
    </citation>
    <scope>NUCLEOTIDE SEQUENCE [LARGE SCALE GENOMIC DNA]</scope>
    <source>
        <strain evidence="4 5">CU12B</strain>
    </source>
</reference>
<dbReference type="PANTHER" id="PTHR43479">
    <property type="entry name" value="ACREF/ENVCD OPERON REPRESSOR-RELATED"/>
    <property type="match status" value="1"/>
</dbReference>
<evidence type="ECO:0000259" key="3">
    <source>
        <dbReference type="PROSITE" id="PS50977"/>
    </source>
</evidence>
<organism evidence="4 5">
    <name type="scientific">Candidatus Enterococcus willemsii</name>
    <dbReference type="NCBI Taxonomy" id="1857215"/>
    <lineage>
        <taxon>Bacteria</taxon>
        <taxon>Bacillati</taxon>
        <taxon>Bacillota</taxon>
        <taxon>Bacilli</taxon>
        <taxon>Lactobacillales</taxon>
        <taxon>Enterococcaceae</taxon>
        <taxon>Enterococcus</taxon>
    </lineage>
</organism>
<gene>
    <name evidence="4" type="ORF">BAU17_09410</name>
</gene>
<evidence type="ECO:0000313" key="5">
    <source>
        <dbReference type="Proteomes" id="UP000782705"/>
    </source>
</evidence>
<dbReference type="Gene3D" id="1.10.357.10">
    <property type="entry name" value="Tetracycline Repressor, domain 2"/>
    <property type="match status" value="1"/>
</dbReference>
<dbReference type="EMBL" id="MAEL01000062">
    <property type="protein sequence ID" value="KAF1301031.1"/>
    <property type="molecule type" value="Genomic_DNA"/>
</dbReference>
<proteinExistence type="predicted"/>
<keyword evidence="1 2" id="KW-0238">DNA-binding</keyword>
<dbReference type="InterPro" id="IPR039532">
    <property type="entry name" value="TetR_C_Firmicutes"/>
</dbReference>
<dbReference type="SUPFAM" id="SSF46689">
    <property type="entry name" value="Homeodomain-like"/>
    <property type="match status" value="1"/>
</dbReference>
<feature type="DNA-binding region" description="H-T-H motif" evidence="2">
    <location>
        <begin position="33"/>
        <end position="52"/>
    </location>
</feature>
<feature type="domain" description="HTH tetR-type" evidence="3">
    <location>
        <begin position="10"/>
        <end position="70"/>
    </location>
</feature>
<evidence type="ECO:0000256" key="1">
    <source>
        <dbReference type="ARBA" id="ARBA00023125"/>
    </source>
</evidence>
<keyword evidence="5" id="KW-1185">Reference proteome</keyword>
<evidence type="ECO:0000256" key="2">
    <source>
        <dbReference type="PROSITE-ProRule" id="PRU00335"/>
    </source>
</evidence>
<comment type="caution">
    <text evidence="4">The sequence shown here is derived from an EMBL/GenBank/DDBJ whole genome shotgun (WGS) entry which is preliminary data.</text>
</comment>
<evidence type="ECO:0000313" key="4">
    <source>
        <dbReference type="EMBL" id="KAF1301031.1"/>
    </source>
</evidence>
<dbReference type="Pfam" id="PF14278">
    <property type="entry name" value="TetR_C_8"/>
    <property type="match status" value="1"/>
</dbReference>
<dbReference type="InterPro" id="IPR001647">
    <property type="entry name" value="HTH_TetR"/>
</dbReference>